<evidence type="ECO:0000313" key="2">
    <source>
        <dbReference type="Proteomes" id="UP000076510"/>
    </source>
</evidence>
<dbReference type="EMBL" id="LQQY01000034">
    <property type="protein sequence ID" value="KZE45771.1"/>
    <property type="molecule type" value="Genomic_DNA"/>
</dbReference>
<protein>
    <submittedName>
        <fullName evidence="1">Uncharacterized protein</fullName>
    </submittedName>
</protein>
<dbReference type="Proteomes" id="UP000076510">
    <property type="component" value="Unassembled WGS sequence"/>
</dbReference>
<organism evidence="1 2">
    <name type="scientific">Rossellomorea marisflavi</name>
    <dbReference type="NCBI Taxonomy" id="189381"/>
    <lineage>
        <taxon>Bacteria</taxon>
        <taxon>Bacillati</taxon>
        <taxon>Bacillota</taxon>
        <taxon>Bacilli</taxon>
        <taxon>Bacillales</taxon>
        <taxon>Bacillaceae</taxon>
        <taxon>Rossellomorea</taxon>
    </lineage>
</organism>
<name>A0A163JUB8_9BACI</name>
<proteinExistence type="predicted"/>
<sequence length="60" mass="7116">MTSSFKPPELNLKKSFDWSHALLPLHSHLFFKAKYNIKKQALPRVSAWLFILNFLHAMYL</sequence>
<gene>
    <name evidence="1" type="ORF">AV649_06280</name>
</gene>
<reference evidence="2" key="1">
    <citation type="submission" date="2016-01" db="EMBL/GenBank/DDBJ databases">
        <title>Whole genome sequencing of Bhargavaea cecembensis T14.</title>
        <authorList>
            <person name="Hong K.W."/>
        </authorList>
    </citation>
    <scope>NUCLEOTIDE SEQUENCE [LARGE SCALE GENOMIC DNA]</scope>
    <source>
        <strain evidence="2">M19</strain>
    </source>
</reference>
<dbReference type="AlphaFoldDB" id="A0A163JUB8"/>
<evidence type="ECO:0000313" key="1">
    <source>
        <dbReference type="EMBL" id="KZE45771.1"/>
    </source>
</evidence>
<comment type="caution">
    <text evidence="1">The sequence shown here is derived from an EMBL/GenBank/DDBJ whole genome shotgun (WGS) entry which is preliminary data.</text>
</comment>
<accession>A0A163JUB8</accession>